<dbReference type="CDD" id="cd12797">
    <property type="entry name" value="M23_peptidase"/>
    <property type="match status" value="1"/>
</dbReference>
<dbReference type="SUPFAM" id="SSF51261">
    <property type="entry name" value="Duplicated hybrid motif"/>
    <property type="match status" value="1"/>
</dbReference>
<keyword evidence="2" id="KW-1133">Transmembrane helix</keyword>
<evidence type="ECO:0000313" key="6">
    <source>
        <dbReference type="Proteomes" id="UP000177894"/>
    </source>
</evidence>
<evidence type="ECO:0000313" key="5">
    <source>
        <dbReference type="EMBL" id="ARE89128.1"/>
    </source>
</evidence>
<evidence type="ECO:0000313" key="7">
    <source>
        <dbReference type="Proteomes" id="UP000192478"/>
    </source>
</evidence>
<feature type="compositionally biased region" description="Basic and acidic residues" evidence="1">
    <location>
        <begin position="57"/>
        <end position="66"/>
    </location>
</feature>
<dbReference type="InterPro" id="IPR011055">
    <property type="entry name" value="Dup_hybrid_motif"/>
</dbReference>
<accession>A0AAC9WHM3</accession>
<keyword evidence="5" id="KW-0378">Hydrolase</keyword>
<dbReference type="PANTHER" id="PTHR21666:SF270">
    <property type="entry name" value="MUREIN HYDROLASE ACTIVATOR ENVC"/>
    <property type="match status" value="1"/>
</dbReference>
<dbReference type="RefSeq" id="WP_070963664.1">
    <property type="nucleotide sequence ID" value="NZ_CP017603.1"/>
</dbReference>
<dbReference type="KEGG" id="cfm:BJL90_01490"/>
<feature type="transmembrane region" description="Helical" evidence="2">
    <location>
        <begin position="389"/>
        <end position="414"/>
    </location>
</feature>
<dbReference type="PANTHER" id="PTHR21666">
    <property type="entry name" value="PEPTIDASE-RELATED"/>
    <property type="match status" value="1"/>
</dbReference>
<evidence type="ECO:0000256" key="2">
    <source>
        <dbReference type="SAM" id="Phobius"/>
    </source>
</evidence>
<feature type="domain" description="M23ase beta-sheet core" evidence="3">
    <location>
        <begin position="622"/>
        <end position="719"/>
    </location>
</feature>
<reference evidence="5 7" key="2">
    <citation type="submission" date="2017-03" db="EMBL/GenBank/DDBJ databases">
        <title>Complete sequence of Clostridium formicaceticum DSM 92.</title>
        <authorList>
            <person name="Poehlein A."/>
            <person name="Karl M."/>
            <person name="Bengelsdorf F.R."/>
            <person name="Duerre P."/>
            <person name="Daniel R."/>
        </authorList>
    </citation>
    <scope>NUCLEOTIDE SEQUENCE [LARGE SCALE GENOMIC DNA]</scope>
    <source>
        <strain evidence="5 7">DSM 92</strain>
    </source>
</reference>
<dbReference type="Gene3D" id="2.70.70.10">
    <property type="entry name" value="Glucose Permease (Domain IIA)"/>
    <property type="match status" value="1"/>
</dbReference>
<dbReference type="EMBL" id="CP020559">
    <property type="protein sequence ID" value="ARE89128.1"/>
    <property type="molecule type" value="Genomic_DNA"/>
</dbReference>
<dbReference type="EMBL" id="CP017603">
    <property type="protein sequence ID" value="AOY74742.1"/>
    <property type="molecule type" value="Genomic_DNA"/>
</dbReference>
<dbReference type="InterPro" id="IPR050570">
    <property type="entry name" value="Cell_wall_metabolism_enzyme"/>
</dbReference>
<evidence type="ECO:0000313" key="4">
    <source>
        <dbReference type="EMBL" id="AOY74742.1"/>
    </source>
</evidence>
<reference evidence="4 6" key="1">
    <citation type="submission" date="2016-10" db="EMBL/GenBank/DDBJ databases">
        <title>Complete Genome Sequence of Acetogen Clostridium formicoaceticum ATCC 27076.</title>
        <authorList>
            <person name="Bao T."/>
            <person name="Cheng C."/>
            <person name="Zhao J."/>
            <person name="Yang S.-T."/>
            <person name="Wang J."/>
            <person name="Wang M."/>
        </authorList>
    </citation>
    <scope>NUCLEOTIDE SEQUENCE [LARGE SCALE GENOMIC DNA]</scope>
    <source>
        <strain evidence="4 6">ATCC 27076</strain>
    </source>
</reference>
<keyword evidence="2" id="KW-0472">Membrane</keyword>
<dbReference type="AlphaFoldDB" id="A0AAC9WHM3"/>
<keyword evidence="6" id="KW-1185">Reference proteome</keyword>
<evidence type="ECO:0000259" key="3">
    <source>
        <dbReference type="Pfam" id="PF01551"/>
    </source>
</evidence>
<dbReference type="EC" id="3.4.24.-" evidence="5"/>
<sequence length="729" mass="83983">MAKFSEDKKKHIMGKSARESPSNEAPNDSKYDDVDIKYKKLKEDDLGNRVVEKVRSDKNLLKEVRSKAPYNRKPIEPRHKPKTKKIRGKKNRQKYFDERRKKIAENEAEYLAKESQHITNIVGQGIRGETSPLYDDIRETIRNEDRALYRQMYSHEKGLKYEKKAKQLKEKTEKKHLEVSSVEEKIKAKKVVRVGLHEEVQEGEEGQKVSKLKHGIYQKEVKLKQGERTVEQKLQYQSIHQPKQLIKRDLEKSEQMEGNEGVQVAHQAETVLKNKIMKPYIRDNYGFDKHHVKAKKLKHKANVASAKAEYNQALSESLLQSNPISRSMQRRNIKKRIYEEKGLYRSPLHRVKDFVVGSVKFIDPLYNVKQAYHVISTAIGAMGLLLKTIITTVVVFMIVIVPVVAIVSVFSIFFDFGENENVEIANMTLFWNEQLTDIRMELIEADQTESYAKSNYDPVDEVRISGSVDINMAQEQQRQVQVIGYITALLQDDLDRRSGETALKAAFDELYQVHQEYADEGWWETELVGYDNEGNAIYEDVWVEYWVLYLSLEQGDIDEYAISQLNQLNEEDRELALLQYEQYQEGLGYGQIGRNPLEETSDWRGLVSSLYGYRIMDNSKELHRGLDIAIPENTPLYAIADGTVIAVGSGSSTGNYVYYKIEVGREKYTVKYMHLNSSSVREGDVILKGQQIALSGNTGRSTGPHLHLEIEHNGKQCNPLFLIEYPVSD</sequence>
<organism evidence="5 7">
    <name type="scientific">Clostridium formicaceticum</name>
    <dbReference type="NCBI Taxonomy" id="1497"/>
    <lineage>
        <taxon>Bacteria</taxon>
        <taxon>Bacillati</taxon>
        <taxon>Bacillota</taxon>
        <taxon>Clostridia</taxon>
        <taxon>Eubacteriales</taxon>
        <taxon>Clostridiaceae</taxon>
        <taxon>Clostridium</taxon>
    </lineage>
</organism>
<dbReference type="Pfam" id="PF01551">
    <property type="entry name" value="Peptidase_M23"/>
    <property type="match status" value="1"/>
</dbReference>
<name>A0AAC9WHM3_9CLOT</name>
<evidence type="ECO:0000256" key="1">
    <source>
        <dbReference type="SAM" id="MobiDB-lite"/>
    </source>
</evidence>
<protein>
    <submittedName>
        <fullName evidence="5">Murein DD-endopeptidase MepM</fullName>
        <ecNumber evidence="5">3.4.24.-</ecNumber>
    </submittedName>
</protein>
<feature type="region of interest" description="Disordered" evidence="1">
    <location>
        <begin position="57"/>
        <end position="94"/>
    </location>
</feature>
<gene>
    <name evidence="5" type="primary">mepM_2</name>
    <name evidence="4" type="ORF">BJL90_01490</name>
    <name evidence="5" type="ORF">CLFO_35340</name>
</gene>
<feature type="compositionally biased region" description="Basic residues" evidence="1">
    <location>
        <begin position="79"/>
        <end position="93"/>
    </location>
</feature>
<feature type="region of interest" description="Disordered" evidence="1">
    <location>
        <begin position="1"/>
        <end position="34"/>
    </location>
</feature>
<dbReference type="GO" id="GO:0004222">
    <property type="term" value="F:metalloendopeptidase activity"/>
    <property type="evidence" value="ECO:0007669"/>
    <property type="project" value="TreeGrafter"/>
</dbReference>
<keyword evidence="2" id="KW-0812">Transmembrane</keyword>
<dbReference type="InterPro" id="IPR016047">
    <property type="entry name" value="M23ase_b-sheet_dom"/>
</dbReference>
<proteinExistence type="predicted"/>
<dbReference type="Proteomes" id="UP000192478">
    <property type="component" value="Chromosome"/>
</dbReference>
<dbReference type="Proteomes" id="UP000177894">
    <property type="component" value="Chromosome"/>
</dbReference>